<organism evidence="8 9">
    <name type="scientific">Caenorhabditis bovis</name>
    <dbReference type="NCBI Taxonomy" id="2654633"/>
    <lineage>
        <taxon>Eukaryota</taxon>
        <taxon>Metazoa</taxon>
        <taxon>Ecdysozoa</taxon>
        <taxon>Nematoda</taxon>
        <taxon>Chromadorea</taxon>
        <taxon>Rhabditida</taxon>
        <taxon>Rhabditina</taxon>
        <taxon>Rhabditomorpha</taxon>
        <taxon>Rhabditoidea</taxon>
        <taxon>Rhabditidae</taxon>
        <taxon>Peloderinae</taxon>
        <taxon>Caenorhabditis</taxon>
    </lineage>
</organism>
<evidence type="ECO:0000259" key="7">
    <source>
        <dbReference type="SMART" id="SM01372"/>
    </source>
</evidence>
<protein>
    <recommendedName>
        <fullName evidence="7">E2F/DP family winged-helix DNA-binding domain-containing protein</fullName>
    </recommendedName>
</protein>
<dbReference type="InterPro" id="IPR036388">
    <property type="entry name" value="WH-like_DNA-bd_sf"/>
</dbReference>
<dbReference type="InterPro" id="IPR037241">
    <property type="entry name" value="E2F-DP_heterodim"/>
</dbReference>
<dbReference type="InterPro" id="IPR003316">
    <property type="entry name" value="E2F_WHTH_DNA-bd_dom"/>
</dbReference>
<dbReference type="AlphaFoldDB" id="A0A8S1EHU3"/>
<keyword evidence="4 5" id="KW-0804">Transcription</keyword>
<dbReference type="PANTHER" id="PTHR12081:SF18">
    <property type="entry name" value="TRANSCRIPTION FACTOR E2F2-RELATED"/>
    <property type="match status" value="1"/>
</dbReference>
<accession>A0A8S1EHU3</accession>
<evidence type="ECO:0000256" key="2">
    <source>
        <dbReference type="ARBA" id="ARBA00023015"/>
    </source>
</evidence>
<dbReference type="SMART" id="SM01372">
    <property type="entry name" value="E2F_TDP"/>
    <property type="match status" value="1"/>
</dbReference>
<dbReference type="InterPro" id="IPR015633">
    <property type="entry name" value="E2F"/>
</dbReference>
<comment type="caution">
    <text evidence="8">The sequence shown here is derived from an EMBL/GenBank/DDBJ whole genome shotgun (WGS) entry which is preliminary data.</text>
</comment>
<gene>
    <name evidence="8" type="ORF">CBOVIS_LOCUS3627</name>
</gene>
<feature type="region of interest" description="Disordered" evidence="6">
    <location>
        <begin position="71"/>
        <end position="106"/>
    </location>
</feature>
<evidence type="ECO:0000313" key="9">
    <source>
        <dbReference type="Proteomes" id="UP000494206"/>
    </source>
</evidence>
<dbReference type="Proteomes" id="UP000494206">
    <property type="component" value="Unassembled WGS sequence"/>
</dbReference>
<feature type="domain" description="E2F/DP family winged-helix DNA-binding" evidence="7">
    <location>
        <begin position="134"/>
        <end position="199"/>
    </location>
</feature>
<dbReference type="SUPFAM" id="SSF46785">
    <property type="entry name" value="Winged helix' DNA-binding domain"/>
    <property type="match status" value="1"/>
</dbReference>
<dbReference type="GO" id="GO:0000978">
    <property type="term" value="F:RNA polymerase II cis-regulatory region sequence-specific DNA binding"/>
    <property type="evidence" value="ECO:0007669"/>
    <property type="project" value="InterPro"/>
</dbReference>
<comment type="similarity">
    <text evidence="1 5">Belongs to the E2F/DP family.</text>
</comment>
<name>A0A8S1EHU3_9PELO</name>
<dbReference type="GO" id="GO:0000981">
    <property type="term" value="F:DNA-binding transcription factor activity, RNA polymerase II-specific"/>
    <property type="evidence" value="ECO:0007669"/>
    <property type="project" value="TreeGrafter"/>
</dbReference>
<dbReference type="InterPro" id="IPR036390">
    <property type="entry name" value="WH_DNA-bd_sf"/>
</dbReference>
<comment type="subcellular location">
    <subcellularLocation>
        <location evidence="5">Nucleus</location>
    </subcellularLocation>
</comment>
<dbReference type="OrthoDB" id="1743261at2759"/>
<proteinExistence type="inferred from homology"/>
<evidence type="ECO:0000313" key="8">
    <source>
        <dbReference type="EMBL" id="CAB3400759.1"/>
    </source>
</evidence>
<dbReference type="GO" id="GO:0090575">
    <property type="term" value="C:RNA polymerase II transcription regulator complex"/>
    <property type="evidence" value="ECO:0007669"/>
    <property type="project" value="TreeGrafter"/>
</dbReference>
<evidence type="ECO:0000256" key="3">
    <source>
        <dbReference type="ARBA" id="ARBA00023125"/>
    </source>
</evidence>
<evidence type="ECO:0000256" key="1">
    <source>
        <dbReference type="ARBA" id="ARBA00010940"/>
    </source>
</evidence>
<keyword evidence="3 5" id="KW-0238">DNA-binding</keyword>
<dbReference type="PANTHER" id="PTHR12081">
    <property type="entry name" value="TRANSCRIPTION FACTOR E2F"/>
    <property type="match status" value="1"/>
</dbReference>
<dbReference type="EMBL" id="CADEPM010000002">
    <property type="protein sequence ID" value="CAB3400759.1"/>
    <property type="molecule type" value="Genomic_DNA"/>
</dbReference>
<reference evidence="8 9" key="1">
    <citation type="submission" date="2020-04" db="EMBL/GenBank/DDBJ databases">
        <authorList>
            <person name="Laetsch R D."/>
            <person name="Stevens L."/>
            <person name="Kumar S."/>
            <person name="Blaxter L. M."/>
        </authorList>
    </citation>
    <scope>NUCLEOTIDE SEQUENCE [LARGE SCALE GENOMIC DNA]</scope>
</reference>
<keyword evidence="2 5" id="KW-0805">Transcription regulation</keyword>
<keyword evidence="9" id="KW-1185">Reference proteome</keyword>
<dbReference type="Gene3D" id="1.10.10.10">
    <property type="entry name" value="Winged helix-like DNA-binding domain superfamily/Winged helix DNA-binding domain"/>
    <property type="match status" value="1"/>
</dbReference>
<dbReference type="Gene3D" id="6.10.250.540">
    <property type="match status" value="1"/>
</dbReference>
<feature type="compositionally biased region" description="Basic and acidic residues" evidence="6">
    <location>
        <begin position="71"/>
        <end position="82"/>
    </location>
</feature>
<evidence type="ECO:0000256" key="6">
    <source>
        <dbReference type="SAM" id="MobiDB-lite"/>
    </source>
</evidence>
<dbReference type="Pfam" id="PF02319">
    <property type="entry name" value="WHD_E2F_TDP"/>
    <property type="match status" value="1"/>
</dbReference>
<dbReference type="SUPFAM" id="SSF144074">
    <property type="entry name" value="E2F-DP heterodimerization region"/>
    <property type="match status" value="1"/>
</dbReference>
<sequence length="419" mass="47874">MTDIFDLPKDPKYELTVGEWLNINMNNITRTQYNPNRKTLDRRRRPIAVDATMEETMQAVKQEVESLRDELYGEKESKRNTKSDSNLQGKSQKLGVNRPANAKVFEPPRPKRKYVRRVNEYGEPLYKAPNLGMRYENSLLVTTQKFMLLKDHTLHKVLNLNDAADLLGVPKRRLYDITNVLEGIDYVEKIGKNSIRWKDTSIEQQKYKALTSDITILKRQESIVDGLIKDLQSMNRIILEDPIDNPYAYIKQSTIHNIDDRKKSIIAIRASAGTHDDVEVTVSDPAETKAFQMIARNKARKGLDAFICTPDTGIASFENGSDDALKSDVKKEPGLNEEVVVKKEEIEGNSRPNVQPAAEPTLRPLTLNEPGHPGLSFFTVDRKPEDENITSTNLLDYYPTKGWYTTESVTELYGDDEYY</sequence>
<keyword evidence="5" id="KW-0539">Nucleus</keyword>
<evidence type="ECO:0000256" key="5">
    <source>
        <dbReference type="RuleBase" id="RU003796"/>
    </source>
</evidence>
<evidence type="ECO:0000256" key="4">
    <source>
        <dbReference type="ARBA" id="ARBA00023163"/>
    </source>
</evidence>